<dbReference type="InterPro" id="IPR002557">
    <property type="entry name" value="Chitin-bd_dom"/>
</dbReference>
<evidence type="ECO:0000313" key="5">
    <source>
        <dbReference type="Proteomes" id="UP000054047"/>
    </source>
</evidence>
<feature type="chain" id="PRO_5002148340" description="Chitin-binding type-2 domain-containing protein" evidence="2">
    <location>
        <begin position="20"/>
        <end position="97"/>
    </location>
</feature>
<dbReference type="EMBL" id="KN772167">
    <property type="protein sequence ID" value="KIH45535.1"/>
    <property type="molecule type" value="Genomic_DNA"/>
</dbReference>
<dbReference type="GO" id="GO:0008061">
    <property type="term" value="F:chitin binding"/>
    <property type="evidence" value="ECO:0007669"/>
    <property type="project" value="InterPro"/>
</dbReference>
<dbReference type="GO" id="GO:0005576">
    <property type="term" value="C:extracellular region"/>
    <property type="evidence" value="ECO:0007669"/>
    <property type="project" value="InterPro"/>
</dbReference>
<dbReference type="Proteomes" id="UP000054047">
    <property type="component" value="Unassembled WGS sequence"/>
</dbReference>
<evidence type="ECO:0000313" key="4">
    <source>
        <dbReference type="EMBL" id="KIH45535.1"/>
    </source>
</evidence>
<reference evidence="4 5" key="1">
    <citation type="submission" date="2013-12" db="EMBL/GenBank/DDBJ databases">
        <title>Draft genome of the parsitic nematode Ancylostoma duodenale.</title>
        <authorList>
            <person name="Mitreva M."/>
        </authorList>
    </citation>
    <scope>NUCLEOTIDE SEQUENCE [LARGE SCALE GENOMIC DNA]</scope>
    <source>
        <strain evidence="4 5">Zhejiang</strain>
    </source>
</reference>
<accession>A0A0C2FAH6</accession>
<feature type="signal peptide" evidence="2">
    <location>
        <begin position="1"/>
        <end position="19"/>
    </location>
</feature>
<dbReference type="SUPFAM" id="SSF57625">
    <property type="entry name" value="Invertebrate chitin-binding proteins"/>
    <property type="match status" value="1"/>
</dbReference>
<dbReference type="AlphaFoldDB" id="A0A0C2FAH6"/>
<dbReference type="OrthoDB" id="5950222at2759"/>
<sequence length="97" mass="10834">MKPCLLLIQLFCYTLVLQAKLECDPNSSTKKADPTNPESYLYCNLEGTFSKRKCLPGKVFNAEAGVCESLGSDQANDDPFSQPFYQAPGEFLQDQWS</sequence>
<protein>
    <recommendedName>
        <fullName evidence="3">Chitin-binding type-2 domain-containing protein</fullName>
    </recommendedName>
</protein>
<evidence type="ECO:0000259" key="3">
    <source>
        <dbReference type="Pfam" id="PF01607"/>
    </source>
</evidence>
<keyword evidence="5" id="KW-1185">Reference proteome</keyword>
<gene>
    <name evidence="4" type="ORF">ANCDUO_24424</name>
</gene>
<dbReference type="Pfam" id="PF01607">
    <property type="entry name" value="CBM_14"/>
    <property type="match status" value="1"/>
</dbReference>
<feature type="domain" description="Chitin-binding type-2" evidence="3">
    <location>
        <begin position="23"/>
        <end position="68"/>
    </location>
</feature>
<feature type="region of interest" description="Disordered" evidence="1">
    <location>
        <begin position="78"/>
        <end position="97"/>
    </location>
</feature>
<proteinExistence type="predicted"/>
<name>A0A0C2FAH6_9BILA</name>
<dbReference type="InterPro" id="IPR036508">
    <property type="entry name" value="Chitin-bd_dom_sf"/>
</dbReference>
<evidence type="ECO:0000256" key="1">
    <source>
        <dbReference type="SAM" id="MobiDB-lite"/>
    </source>
</evidence>
<dbReference type="Gene3D" id="2.170.140.10">
    <property type="entry name" value="Chitin binding domain"/>
    <property type="match status" value="1"/>
</dbReference>
<keyword evidence="2" id="KW-0732">Signal</keyword>
<organism evidence="4 5">
    <name type="scientific">Ancylostoma duodenale</name>
    <dbReference type="NCBI Taxonomy" id="51022"/>
    <lineage>
        <taxon>Eukaryota</taxon>
        <taxon>Metazoa</taxon>
        <taxon>Ecdysozoa</taxon>
        <taxon>Nematoda</taxon>
        <taxon>Chromadorea</taxon>
        <taxon>Rhabditida</taxon>
        <taxon>Rhabditina</taxon>
        <taxon>Rhabditomorpha</taxon>
        <taxon>Strongyloidea</taxon>
        <taxon>Ancylostomatidae</taxon>
        <taxon>Ancylostomatinae</taxon>
        <taxon>Ancylostoma</taxon>
    </lineage>
</organism>
<evidence type="ECO:0000256" key="2">
    <source>
        <dbReference type="SAM" id="SignalP"/>
    </source>
</evidence>